<feature type="compositionally biased region" description="Basic and acidic residues" evidence="1">
    <location>
        <begin position="23"/>
        <end position="34"/>
    </location>
</feature>
<organism evidence="2 3">
    <name type="scientific">Amycolatopsis oliviviridis</name>
    <dbReference type="NCBI Taxonomy" id="1471590"/>
    <lineage>
        <taxon>Bacteria</taxon>
        <taxon>Bacillati</taxon>
        <taxon>Actinomycetota</taxon>
        <taxon>Actinomycetes</taxon>
        <taxon>Pseudonocardiales</taxon>
        <taxon>Pseudonocardiaceae</taxon>
        <taxon>Amycolatopsis</taxon>
    </lineage>
</organism>
<evidence type="ECO:0000256" key="1">
    <source>
        <dbReference type="SAM" id="MobiDB-lite"/>
    </source>
</evidence>
<feature type="region of interest" description="Disordered" evidence="1">
    <location>
        <begin position="97"/>
        <end position="132"/>
    </location>
</feature>
<reference evidence="3" key="1">
    <citation type="journal article" date="2019" name="Int. J. Syst. Evol. Microbiol.">
        <title>The Global Catalogue of Microorganisms (GCM) 10K type strain sequencing project: providing services to taxonomists for standard genome sequencing and annotation.</title>
        <authorList>
            <consortium name="The Broad Institute Genomics Platform"/>
            <consortium name="The Broad Institute Genome Sequencing Center for Infectious Disease"/>
            <person name="Wu L."/>
            <person name="Ma J."/>
        </authorList>
    </citation>
    <scope>NUCLEOTIDE SEQUENCE [LARGE SCALE GENOMIC DNA]</scope>
    <source>
        <strain evidence="3">CGMCC 4.7683</strain>
    </source>
</reference>
<protein>
    <submittedName>
        <fullName evidence="2">Uncharacterized protein</fullName>
    </submittedName>
</protein>
<evidence type="ECO:0000313" key="2">
    <source>
        <dbReference type="EMBL" id="GHH38098.1"/>
    </source>
</evidence>
<name>A0ABQ3MAZ2_9PSEU</name>
<keyword evidence="3" id="KW-1185">Reference proteome</keyword>
<accession>A0ABQ3MAZ2</accession>
<feature type="region of interest" description="Disordered" evidence="1">
    <location>
        <begin position="1"/>
        <end position="59"/>
    </location>
</feature>
<proteinExistence type="predicted"/>
<gene>
    <name evidence="2" type="ORF">GCM10017790_83360</name>
</gene>
<dbReference type="EMBL" id="BNAY01000017">
    <property type="protein sequence ID" value="GHH38098.1"/>
    <property type="molecule type" value="Genomic_DNA"/>
</dbReference>
<sequence>MLQGDGTGDTTVLGNVGGPRLQARQDADDHRDTPPQDQGDVVPHPHASRDEMGGQPIGMPIEVSVGENPALVFDRDRRWIDGGVPLDRLVDRFAGNGASGSPSVLPEKPAIPGGQTCRFQQDVGRSRLGIND</sequence>
<dbReference type="Proteomes" id="UP000635387">
    <property type="component" value="Unassembled WGS sequence"/>
</dbReference>
<comment type="caution">
    <text evidence="2">The sequence shown here is derived from an EMBL/GenBank/DDBJ whole genome shotgun (WGS) entry which is preliminary data.</text>
</comment>
<evidence type="ECO:0000313" key="3">
    <source>
        <dbReference type="Proteomes" id="UP000635387"/>
    </source>
</evidence>